<dbReference type="PANTHER" id="PTHR43190:SF3">
    <property type="entry name" value="N-ACETYL-D-GLUCOSAMINE KINASE"/>
    <property type="match status" value="1"/>
</dbReference>
<keyword evidence="3" id="KW-1185">Reference proteome</keyword>
<dbReference type="Gene3D" id="3.30.420.40">
    <property type="match status" value="2"/>
</dbReference>
<dbReference type="CDD" id="cd24082">
    <property type="entry name" value="ASKHA_NBD_GspK-like"/>
    <property type="match status" value="1"/>
</dbReference>
<organism evidence="2 3">
    <name type="scientific">Litorisediminicola beolgyonensis</name>
    <dbReference type="NCBI Taxonomy" id="1173614"/>
    <lineage>
        <taxon>Bacteria</taxon>
        <taxon>Pseudomonadati</taxon>
        <taxon>Pseudomonadota</taxon>
        <taxon>Alphaproteobacteria</taxon>
        <taxon>Rhodobacterales</taxon>
        <taxon>Paracoccaceae</taxon>
        <taxon>Litorisediminicola</taxon>
    </lineage>
</organism>
<accession>A0ABW3ZKR5</accession>
<dbReference type="InterPro" id="IPR043129">
    <property type="entry name" value="ATPase_NBD"/>
</dbReference>
<proteinExistence type="predicted"/>
<reference evidence="3" key="1">
    <citation type="journal article" date="2019" name="Int. J. Syst. Evol. Microbiol.">
        <title>The Global Catalogue of Microorganisms (GCM) 10K type strain sequencing project: providing services to taxonomists for standard genome sequencing and annotation.</title>
        <authorList>
            <consortium name="The Broad Institute Genomics Platform"/>
            <consortium name="The Broad Institute Genome Sequencing Center for Infectious Disease"/>
            <person name="Wu L."/>
            <person name="Ma J."/>
        </authorList>
    </citation>
    <scope>NUCLEOTIDE SEQUENCE [LARGE SCALE GENOMIC DNA]</scope>
    <source>
        <strain evidence="3">CCUG 62953</strain>
    </source>
</reference>
<dbReference type="Pfam" id="PF01869">
    <property type="entry name" value="BcrAD_BadFG"/>
    <property type="match status" value="1"/>
</dbReference>
<dbReference type="EMBL" id="JBHTMU010000028">
    <property type="protein sequence ID" value="MFD1343666.1"/>
    <property type="molecule type" value="Genomic_DNA"/>
</dbReference>
<dbReference type="Proteomes" id="UP001597135">
    <property type="component" value="Unassembled WGS sequence"/>
</dbReference>
<feature type="domain" description="ATPase BadF/BadG/BcrA/BcrD type" evidence="1">
    <location>
        <begin position="10"/>
        <end position="257"/>
    </location>
</feature>
<gene>
    <name evidence="2" type="ORF">ACFQ4E_14645</name>
</gene>
<dbReference type="InterPro" id="IPR052519">
    <property type="entry name" value="Euk-type_GlcNAc_Kinase"/>
</dbReference>
<dbReference type="InterPro" id="IPR002731">
    <property type="entry name" value="ATPase_BadF"/>
</dbReference>
<dbReference type="PANTHER" id="PTHR43190">
    <property type="entry name" value="N-ACETYL-D-GLUCOSAMINE KINASE"/>
    <property type="match status" value="1"/>
</dbReference>
<evidence type="ECO:0000259" key="1">
    <source>
        <dbReference type="Pfam" id="PF01869"/>
    </source>
</evidence>
<dbReference type="RefSeq" id="WP_386804810.1">
    <property type="nucleotide sequence ID" value="NZ_JBHTMU010000028.1"/>
</dbReference>
<dbReference type="SUPFAM" id="SSF53067">
    <property type="entry name" value="Actin-like ATPase domain"/>
    <property type="match status" value="2"/>
</dbReference>
<protein>
    <submittedName>
        <fullName evidence="2">BadF/BadG/BcrA/BcrD ATPase family protein</fullName>
    </submittedName>
</protein>
<evidence type="ECO:0000313" key="3">
    <source>
        <dbReference type="Proteomes" id="UP001597135"/>
    </source>
</evidence>
<sequence>MDSAQTLIAVDAGGSTSRFVLVTGEGRIEHRGTGANVFTDFDAALEVLWDGIHALGSRARRKLSEVPAYLALAGVIDAEVGQRVARALPLMRCRVEEDWRASVVGALGSADGAVINIGTGSFLARQEGGRLQALGGHGLILGDEASGAWLGRSYLTRALHAAEGLGPMTPALDGLLAAKGGMSGIVGFASRARPSDFAEIAPQVVTAAQNGDAVAQALIEEGAAYLDRALGALGWRGHEPICLQGGLSEAYAEALSEPVRAALIPPRGSALDGAVTLAERFAEEAA</sequence>
<name>A0ABW3ZKR5_9RHOB</name>
<comment type="caution">
    <text evidence="2">The sequence shown here is derived from an EMBL/GenBank/DDBJ whole genome shotgun (WGS) entry which is preliminary data.</text>
</comment>
<evidence type="ECO:0000313" key="2">
    <source>
        <dbReference type="EMBL" id="MFD1343666.1"/>
    </source>
</evidence>